<keyword evidence="1" id="KW-0812">Transmembrane</keyword>
<feature type="transmembrane region" description="Helical" evidence="1">
    <location>
        <begin position="12"/>
        <end position="36"/>
    </location>
</feature>
<evidence type="ECO:0000313" key="2">
    <source>
        <dbReference type="EMBL" id="MCX2744281.1"/>
    </source>
</evidence>
<proteinExistence type="predicted"/>
<sequence>MSYESFLSGFHSVMYVAIAISLLFALGSLFINFLNLARFKDPKLKYDYISSREKKMYIYFFIGLGAAVFFYLNTLFREPVAESKGWIFIRFAVAICAGTLVGYIPSLLLKYMLPANQKGRLKKLRFQPRTSPKSGKQMRLLTEQEEDVHLDEAMQAEENIFSVDYDVWVDDDSDYVKIEKYPGHLVALECDRCGMQTLKLKKEEILKQPTDTEPGEIVKHYKCSYCNRVKHENKQIAQLEANKESFFLRFKDHIGEAISEKQYAIQLIRMEVFDNEGHPHHYEFGDIDQAQSFLKELEDKKATDE</sequence>
<dbReference type="RefSeq" id="WP_266056745.1">
    <property type="nucleotide sequence ID" value="NZ_JAPFQN010000005.1"/>
</dbReference>
<feature type="transmembrane region" description="Helical" evidence="1">
    <location>
        <begin position="57"/>
        <end position="76"/>
    </location>
</feature>
<evidence type="ECO:0008006" key="4">
    <source>
        <dbReference type="Google" id="ProtNLM"/>
    </source>
</evidence>
<keyword evidence="1" id="KW-1133">Transmembrane helix</keyword>
<name>A0ABT3RR77_9BACT</name>
<protein>
    <recommendedName>
        <fullName evidence="4">MFS transporter</fullName>
    </recommendedName>
</protein>
<evidence type="ECO:0000313" key="3">
    <source>
        <dbReference type="Proteomes" id="UP001209885"/>
    </source>
</evidence>
<evidence type="ECO:0000256" key="1">
    <source>
        <dbReference type="SAM" id="Phobius"/>
    </source>
</evidence>
<organism evidence="2 3">
    <name type="scientific">Mangrovivirga halotolerans</name>
    <dbReference type="NCBI Taxonomy" id="2993936"/>
    <lineage>
        <taxon>Bacteria</taxon>
        <taxon>Pseudomonadati</taxon>
        <taxon>Bacteroidota</taxon>
        <taxon>Cytophagia</taxon>
        <taxon>Cytophagales</taxon>
        <taxon>Mangrovivirgaceae</taxon>
        <taxon>Mangrovivirga</taxon>
    </lineage>
</organism>
<dbReference type="EMBL" id="JAPFQN010000005">
    <property type="protein sequence ID" value="MCX2744281.1"/>
    <property type="molecule type" value="Genomic_DNA"/>
</dbReference>
<dbReference type="Proteomes" id="UP001209885">
    <property type="component" value="Unassembled WGS sequence"/>
</dbReference>
<gene>
    <name evidence="2" type="ORF">OO013_10410</name>
</gene>
<keyword evidence="3" id="KW-1185">Reference proteome</keyword>
<feature type="transmembrane region" description="Helical" evidence="1">
    <location>
        <begin position="88"/>
        <end position="113"/>
    </location>
</feature>
<accession>A0ABT3RR77</accession>
<reference evidence="2 3" key="1">
    <citation type="submission" date="2022-11" db="EMBL/GenBank/DDBJ databases">
        <title>The characterization of three novel Bacteroidetes species and genomic analysis of their roles in tidal elemental geochemical cycles.</title>
        <authorList>
            <person name="Ma K."/>
        </authorList>
    </citation>
    <scope>NUCLEOTIDE SEQUENCE [LARGE SCALE GENOMIC DNA]</scope>
    <source>
        <strain evidence="2 3">M17</strain>
    </source>
</reference>
<comment type="caution">
    <text evidence="2">The sequence shown here is derived from an EMBL/GenBank/DDBJ whole genome shotgun (WGS) entry which is preliminary data.</text>
</comment>
<keyword evidence="1" id="KW-0472">Membrane</keyword>